<evidence type="ECO:0000313" key="3">
    <source>
        <dbReference type="Proteomes" id="UP000228593"/>
    </source>
</evidence>
<feature type="region of interest" description="Disordered" evidence="1">
    <location>
        <begin position="75"/>
        <end position="94"/>
    </location>
</feature>
<accession>A0A2G8SYX4</accession>
<evidence type="ECO:0000256" key="1">
    <source>
        <dbReference type="SAM" id="MobiDB-lite"/>
    </source>
</evidence>
<gene>
    <name evidence="2" type="ORF">CR103_14860</name>
</gene>
<evidence type="ECO:0000313" key="2">
    <source>
        <dbReference type="EMBL" id="PIL38961.1"/>
    </source>
</evidence>
<dbReference type="AlphaFoldDB" id="A0A2G8SYX4"/>
<reference evidence="2 3" key="1">
    <citation type="submission" date="2017-10" db="EMBL/GenBank/DDBJ databases">
        <title>Massilia psychrophilum sp. nov., a novel purple-pigmented bacterium isolated from Tianshan glacier, Xinjiang Municipality, China.</title>
        <authorList>
            <person name="Wang H."/>
        </authorList>
    </citation>
    <scope>NUCLEOTIDE SEQUENCE [LARGE SCALE GENOMIC DNA]</scope>
    <source>
        <strain evidence="2 3">JCM 30813</strain>
    </source>
</reference>
<protein>
    <submittedName>
        <fullName evidence="2">Uncharacterized protein</fullName>
    </submittedName>
</protein>
<comment type="caution">
    <text evidence="2">The sequence shown here is derived from an EMBL/GenBank/DDBJ whole genome shotgun (WGS) entry which is preliminary data.</text>
</comment>
<proteinExistence type="predicted"/>
<dbReference type="Proteomes" id="UP000228593">
    <property type="component" value="Unassembled WGS sequence"/>
</dbReference>
<dbReference type="Gene3D" id="3.30.1490.240">
    <property type="entry name" value="RepB DNA-primase, N-terminal domain"/>
    <property type="match status" value="1"/>
</dbReference>
<dbReference type="EMBL" id="PDOB01000025">
    <property type="protein sequence ID" value="PIL38961.1"/>
    <property type="molecule type" value="Genomic_DNA"/>
</dbReference>
<name>A0A2G8SYX4_9BURK</name>
<keyword evidence="3" id="KW-1185">Reference proteome</keyword>
<dbReference type="OrthoDB" id="955344at2"/>
<organism evidence="2 3">
    <name type="scientific">Massilia psychrophila</name>
    <dbReference type="NCBI Taxonomy" id="1603353"/>
    <lineage>
        <taxon>Bacteria</taxon>
        <taxon>Pseudomonadati</taxon>
        <taxon>Pseudomonadota</taxon>
        <taxon>Betaproteobacteria</taxon>
        <taxon>Burkholderiales</taxon>
        <taxon>Oxalobacteraceae</taxon>
        <taxon>Telluria group</taxon>
        <taxon>Massilia</taxon>
    </lineage>
</organism>
<sequence length="94" mass="10546">MGAERYEVVIVNAKTGRQTRREWNASELVKNVPWLIRMNAQGGDIYLRPLDGPELLLVDALSAEAVKGMHRQELAPASDYRNKPRTISGVDQDV</sequence>